<dbReference type="PANTHER" id="PTHR10740:SF3">
    <property type="entry name" value="PROBETACELLULIN"/>
    <property type="match status" value="1"/>
</dbReference>
<dbReference type="InterPro" id="IPR000742">
    <property type="entry name" value="EGF"/>
</dbReference>
<comment type="caution">
    <text evidence="3">Lacks conserved residue(s) required for the propagation of feature annotation.</text>
</comment>
<dbReference type="EMBL" id="BFAA01009162">
    <property type="protein sequence ID" value="GCB78422.1"/>
    <property type="molecule type" value="Genomic_DNA"/>
</dbReference>
<organism evidence="7 8">
    <name type="scientific">Scyliorhinus torazame</name>
    <name type="common">Cloudy catshark</name>
    <name type="synonym">Catulus torazame</name>
    <dbReference type="NCBI Taxonomy" id="75743"/>
    <lineage>
        <taxon>Eukaryota</taxon>
        <taxon>Metazoa</taxon>
        <taxon>Chordata</taxon>
        <taxon>Craniata</taxon>
        <taxon>Vertebrata</taxon>
        <taxon>Chondrichthyes</taxon>
        <taxon>Elasmobranchii</taxon>
        <taxon>Galeomorphii</taxon>
        <taxon>Galeoidea</taxon>
        <taxon>Carcharhiniformes</taxon>
        <taxon>Scyliorhinidae</taxon>
        <taxon>Scyliorhinus</taxon>
    </lineage>
</organism>
<protein>
    <recommendedName>
        <fullName evidence="6">EGF-like domain-containing protein</fullName>
    </recommendedName>
</protein>
<keyword evidence="8" id="KW-1185">Reference proteome</keyword>
<dbReference type="AlphaFoldDB" id="A0A401PZ66"/>
<feature type="transmembrane region" description="Helical" evidence="5">
    <location>
        <begin position="110"/>
        <end position="136"/>
    </location>
</feature>
<accession>A0A401PZ66</accession>
<evidence type="ECO:0000313" key="7">
    <source>
        <dbReference type="EMBL" id="GCB78422.1"/>
    </source>
</evidence>
<evidence type="ECO:0000259" key="6">
    <source>
        <dbReference type="PROSITE" id="PS50026"/>
    </source>
</evidence>
<feature type="region of interest" description="Disordered" evidence="4">
    <location>
        <begin position="147"/>
        <end position="176"/>
    </location>
</feature>
<dbReference type="GO" id="GO:0008284">
    <property type="term" value="P:positive regulation of cell population proliferation"/>
    <property type="evidence" value="ECO:0007669"/>
    <property type="project" value="TreeGrafter"/>
</dbReference>
<dbReference type="STRING" id="75743.A0A401PZ66"/>
<keyword evidence="5" id="KW-0812">Transmembrane</keyword>
<dbReference type="GO" id="GO:0008083">
    <property type="term" value="F:growth factor activity"/>
    <property type="evidence" value="ECO:0007669"/>
    <property type="project" value="TreeGrafter"/>
</dbReference>
<evidence type="ECO:0000256" key="5">
    <source>
        <dbReference type="SAM" id="Phobius"/>
    </source>
</evidence>
<keyword evidence="5" id="KW-0472">Membrane</keyword>
<sequence length="176" mass="20028">MLCRCFNLYSECLAWFNPATADVNSTLTMEAEKYLCAQGKQINCTDTLTEPPQLGHFSKCPERFQDYCIEGECRFIHSEQQPSCVCKFGYVGSRCQLVDMFYLTGKQDKFIIVGLILTMLVLIVLIIIICICVHRFRRKHKARRKRGDEVEALSSNPLGGKDLRGDDEDTPMTTLA</sequence>
<dbReference type="GO" id="GO:0005615">
    <property type="term" value="C:extracellular space"/>
    <property type="evidence" value="ECO:0007669"/>
    <property type="project" value="TreeGrafter"/>
</dbReference>
<dbReference type="PROSITE" id="PS50026">
    <property type="entry name" value="EGF_3"/>
    <property type="match status" value="1"/>
</dbReference>
<keyword evidence="5" id="KW-1133">Transmembrane helix</keyword>
<dbReference type="GO" id="GO:0005154">
    <property type="term" value="F:epidermal growth factor receptor binding"/>
    <property type="evidence" value="ECO:0007669"/>
    <property type="project" value="TreeGrafter"/>
</dbReference>
<dbReference type="PRINTS" id="PR00009">
    <property type="entry name" value="EGFTGF"/>
</dbReference>
<evidence type="ECO:0000256" key="3">
    <source>
        <dbReference type="PROSITE-ProRule" id="PRU00076"/>
    </source>
</evidence>
<evidence type="ECO:0000256" key="4">
    <source>
        <dbReference type="SAM" id="MobiDB-lite"/>
    </source>
</evidence>
<evidence type="ECO:0000313" key="8">
    <source>
        <dbReference type="Proteomes" id="UP000288216"/>
    </source>
</evidence>
<dbReference type="GO" id="GO:0007173">
    <property type="term" value="P:epidermal growth factor receptor signaling pathway"/>
    <property type="evidence" value="ECO:0007669"/>
    <property type="project" value="TreeGrafter"/>
</dbReference>
<reference evidence="7 8" key="1">
    <citation type="journal article" date="2018" name="Nat. Ecol. Evol.">
        <title>Shark genomes provide insights into elasmobranch evolution and the origin of vertebrates.</title>
        <authorList>
            <person name="Hara Y"/>
            <person name="Yamaguchi K"/>
            <person name="Onimaru K"/>
            <person name="Kadota M"/>
            <person name="Koyanagi M"/>
            <person name="Keeley SD"/>
            <person name="Tatsumi K"/>
            <person name="Tanaka K"/>
            <person name="Motone F"/>
            <person name="Kageyama Y"/>
            <person name="Nozu R"/>
            <person name="Adachi N"/>
            <person name="Nishimura O"/>
            <person name="Nakagawa R"/>
            <person name="Tanegashima C"/>
            <person name="Kiyatake I"/>
            <person name="Matsumoto R"/>
            <person name="Murakumo K"/>
            <person name="Nishida K"/>
            <person name="Terakita A"/>
            <person name="Kuratani S"/>
            <person name="Sato K"/>
            <person name="Hyodo S Kuraku.S."/>
        </authorList>
    </citation>
    <scope>NUCLEOTIDE SEQUENCE [LARGE SCALE GENOMIC DNA]</scope>
</reference>
<dbReference type="PROSITE" id="PS01186">
    <property type="entry name" value="EGF_2"/>
    <property type="match status" value="1"/>
</dbReference>
<comment type="caution">
    <text evidence="7">The sequence shown here is derived from an EMBL/GenBank/DDBJ whole genome shotgun (WGS) entry which is preliminary data.</text>
</comment>
<keyword evidence="1 3" id="KW-0245">EGF-like domain</keyword>
<dbReference type="GO" id="GO:0045840">
    <property type="term" value="P:positive regulation of mitotic nuclear division"/>
    <property type="evidence" value="ECO:0007669"/>
    <property type="project" value="TreeGrafter"/>
</dbReference>
<name>A0A401PZ66_SCYTO</name>
<gene>
    <name evidence="7" type="ORF">scyTo_0015827</name>
</gene>
<dbReference type="SUPFAM" id="SSF57196">
    <property type="entry name" value="EGF/Laminin"/>
    <property type="match status" value="1"/>
</dbReference>
<evidence type="ECO:0000256" key="1">
    <source>
        <dbReference type="ARBA" id="ARBA00022536"/>
    </source>
</evidence>
<evidence type="ECO:0000256" key="2">
    <source>
        <dbReference type="ARBA" id="ARBA00023157"/>
    </source>
</evidence>
<feature type="domain" description="EGF-like" evidence="6">
    <location>
        <begin position="64"/>
        <end position="96"/>
    </location>
</feature>
<dbReference type="OrthoDB" id="6233064at2759"/>
<feature type="disulfide bond" evidence="3">
    <location>
        <begin position="86"/>
        <end position="95"/>
    </location>
</feature>
<keyword evidence="2 3" id="KW-1015">Disulfide bond</keyword>
<dbReference type="OMA" id="QPKRKGH"/>
<dbReference type="Gene3D" id="2.10.25.10">
    <property type="entry name" value="Laminin"/>
    <property type="match status" value="1"/>
</dbReference>
<dbReference type="Proteomes" id="UP000288216">
    <property type="component" value="Unassembled WGS sequence"/>
</dbReference>
<dbReference type="PROSITE" id="PS00022">
    <property type="entry name" value="EGF_1"/>
    <property type="match status" value="1"/>
</dbReference>
<proteinExistence type="predicted"/>
<dbReference type="PANTHER" id="PTHR10740">
    <property type="entry name" value="TRANSFORMING GROWTH FACTOR ALPHA"/>
    <property type="match status" value="1"/>
</dbReference>